<feature type="domain" description="Aminotransferase class I/classII large" evidence="4">
    <location>
        <begin position="30"/>
        <end position="269"/>
    </location>
</feature>
<sequence>MAGVKSLSPYQPGKPAEELQRELGLDRISKLASNENPLGASPLVQERLQASIPDITRYPDGNGFKLKAALSAHHNIEPACITLGNGSNDVLDMVARAYLGPGREAVMSQYAFAVYLIASQTVGATGVTVPAFGPDHDMPFGHDLVAMAAAITPETRVVFIANPNNPTGTWLEADALQAFLDVVPEDVVVVLDEAYLEYGDPSEVVDGTRWLSRYNNLVITRTFSKIYGLAGLRVGYALSHPDIADMLNRVRHPFNVNLLGMVAAEAAIAD</sequence>
<keyword evidence="1" id="KW-0032">Aminotransferase</keyword>
<accession>A0A7R8ZVJ1</accession>
<dbReference type="Gene3D" id="3.40.640.10">
    <property type="entry name" value="Type I PLP-dependent aspartate aminotransferase-like (Major domain)"/>
    <property type="match status" value="1"/>
</dbReference>
<dbReference type="AlphaFoldDB" id="A0A7R8ZVJ1"/>
<keyword evidence="3" id="KW-0663">Pyridoxal phosphate</keyword>
<dbReference type="GO" id="GO:0008483">
    <property type="term" value="F:transaminase activity"/>
    <property type="evidence" value="ECO:0007669"/>
    <property type="project" value="UniProtKB-KW"/>
</dbReference>
<evidence type="ECO:0000259" key="4">
    <source>
        <dbReference type="Pfam" id="PF00155"/>
    </source>
</evidence>
<dbReference type="OrthoDB" id="10071217at2759"/>
<proteinExistence type="predicted"/>
<dbReference type="Pfam" id="PF00155">
    <property type="entry name" value="Aminotran_1_2"/>
    <property type="match status" value="1"/>
</dbReference>
<dbReference type="InterPro" id="IPR004839">
    <property type="entry name" value="Aminotransferase_I/II_large"/>
</dbReference>
<dbReference type="Gene3D" id="3.90.1150.10">
    <property type="entry name" value="Aspartate Aminotransferase, domain 1"/>
    <property type="match status" value="1"/>
</dbReference>
<feature type="non-terminal residue" evidence="5">
    <location>
        <position position="270"/>
    </location>
</feature>
<evidence type="ECO:0000256" key="1">
    <source>
        <dbReference type="ARBA" id="ARBA00022576"/>
    </source>
</evidence>
<dbReference type="CDD" id="cd00609">
    <property type="entry name" value="AAT_like"/>
    <property type="match status" value="1"/>
</dbReference>
<evidence type="ECO:0000256" key="2">
    <source>
        <dbReference type="ARBA" id="ARBA00022679"/>
    </source>
</evidence>
<evidence type="ECO:0000256" key="3">
    <source>
        <dbReference type="ARBA" id="ARBA00022898"/>
    </source>
</evidence>
<dbReference type="PANTHER" id="PTHR43643">
    <property type="entry name" value="HISTIDINOL-PHOSPHATE AMINOTRANSFERASE 2"/>
    <property type="match status" value="1"/>
</dbReference>
<dbReference type="InterPro" id="IPR015424">
    <property type="entry name" value="PyrdxlP-dep_Trfase"/>
</dbReference>
<reference evidence="5" key="1">
    <citation type="submission" date="2020-11" db="EMBL/GenBank/DDBJ databases">
        <authorList>
            <person name="Tran Van P."/>
        </authorList>
    </citation>
    <scope>NUCLEOTIDE SEQUENCE</scope>
</reference>
<dbReference type="InterPro" id="IPR015421">
    <property type="entry name" value="PyrdxlP-dep_Trfase_major"/>
</dbReference>
<gene>
    <name evidence="5" type="ORF">CTOB1V02_LOCUS16330</name>
</gene>
<dbReference type="GO" id="GO:0030170">
    <property type="term" value="F:pyridoxal phosphate binding"/>
    <property type="evidence" value="ECO:0007669"/>
    <property type="project" value="InterPro"/>
</dbReference>
<dbReference type="SUPFAM" id="SSF53383">
    <property type="entry name" value="PLP-dependent transferases"/>
    <property type="match status" value="1"/>
</dbReference>
<dbReference type="PANTHER" id="PTHR43643:SF3">
    <property type="entry name" value="HISTIDINOL-PHOSPHATE AMINOTRANSFERASE"/>
    <property type="match status" value="1"/>
</dbReference>
<name>A0A7R8ZVJ1_9CRUS</name>
<dbReference type="EMBL" id="OB702913">
    <property type="protein sequence ID" value="CAD7238515.1"/>
    <property type="molecule type" value="Genomic_DNA"/>
</dbReference>
<protein>
    <recommendedName>
        <fullName evidence="4">Aminotransferase class I/classII large domain-containing protein</fullName>
    </recommendedName>
</protein>
<keyword evidence="2" id="KW-0808">Transferase</keyword>
<dbReference type="InterPro" id="IPR050106">
    <property type="entry name" value="HistidinolP_aminotransfase"/>
</dbReference>
<organism evidence="5">
    <name type="scientific">Cyprideis torosa</name>
    <dbReference type="NCBI Taxonomy" id="163714"/>
    <lineage>
        <taxon>Eukaryota</taxon>
        <taxon>Metazoa</taxon>
        <taxon>Ecdysozoa</taxon>
        <taxon>Arthropoda</taxon>
        <taxon>Crustacea</taxon>
        <taxon>Oligostraca</taxon>
        <taxon>Ostracoda</taxon>
        <taxon>Podocopa</taxon>
        <taxon>Podocopida</taxon>
        <taxon>Cytherocopina</taxon>
        <taxon>Cytheroidea</taxon>
        <taxon>Cytherideidae</taxon>
        <taxon>Cyprideis</taxon>
    </lineage>
</organism>
<evidence type="ECO:0000313" key="5">
    <source>
        <dbReference type="EMBL" id="CAD7238515.1"/>
    </source>
</evidence>
<dbReference type="InterPro" id="IPR015422">
    <property type="entry name" value="PyrdxlP-dep_Trfase_small"/>
</dbReference>